<dbReference type="Proteomes" id="UP000635983">
    <property type="component" value="Unassembled WGS sequence"/>
</dbReference>
<dbReference type="InterPro" id="IPR004723">
    <property type="entry name" value="AONS_Archaea/Proteobacteria"/>
</dbReference>
<evidence type="ECO:0000256" key="5">
    <source>
        <dbReference type="ARBA" id="ARBA00022679"/>
    </source>
</evidence>
<dbReference type="InterPro" id="IPR015422">
    <property type="entry name" value="PyrdxlP-dep_Trfase_small"/>
</dbReference>
<accession>A0A917Q0X6</accession>
<keyword evidence="7 9" id="KW-0663">Pyridoxal phosphate</keyword>
<dbReference type="EC" id="2.3.1.47" evidence="9"/>
<evidence type="ECO:0000259" key="11">
    <source>
        <dbReference type="Pfam" id="PF00155"/>
    </source>
</evidence>
<name>A0A917Q0X6_9PSED</name>
<evidence type="ECO:0000256" key="2">
    <source>
        <dbReference type="ARBA" id="ARBA00004746"/>
    </source>
</evidence>
<feature type="binding site" evidence="9">
    <location>
        <position position="350"/>
    </location>
    <ligand>
        <name>substrate</name>
    </ligand>
</feature>
<dbReference type="InterPro" id="IPR015424">
    <property type="entry name" value="PyrdxlP-dep_Trfase"/>
</dbReference>
<proteinExistence type="inferred from homology"/>
<dbReference type="SUPFAM" id="SSF53383">
    <property type="entry name" value="PLP-dependent transferases"/>
    <property type="match status" value="1"/>
</dbReference>
<evidence type="ECO:0000256" key="10">
    <source>
        <dbReference type="PIRSR" id="PIRSR604723-51"/>
    </source>
</evidence>
<reference evidence="12" key="1">
    <citation type="journal article" date="2014" name="Int. J. Syst. Evol. Microbiol.">
        <title>Complete genome sequence of Corynebacterium casei LMG S-19264T (=DSM 44701T), isolated from a smear-ripened cheese.</title>
        <authorList>
            <consortium name="US DOE Joint Genome Institute (JGI-PGF)"/>
            <person name="Walter F."/>
            <person name="Albersmeier A."/>
            <person name="Kalinowski J."/>
            <person name="Ruckert C."/>
        </authorList>
    </citation>
    <scope>NUCLEOTIDE SEQUENCE</scope>
    <source>
        <strain evidence="12">JCM 30078</strain>
    </source>
</reference>
<feature type="modified residue" description="N6-(pyridoxal phosphate)lysine" evidence="9 10">
    <location>
        <position position="236"/>
    </location>
</feature>
<dbReference type="Gene3D" id="3.90.1150.10">
    <property type="entry name" value="Aspartate Aminotransferase, domain 1"/>
    <property type="match status" value="1"/>
</dbReference>
<feature type="domain" description="Aminotransferase class I/classII large" evidence="11">
    <location>
        <begin position="38"/>
        <end position="378"/>
    </location>
</feature>
<dbReference type="AlphaFoldDB" id="A0A917Q0X6"/>
<dbReference type="InterPro" id="IPR015421">
    <property type="entry name" value="PyrdxlP-dep_Trfase_major"/>
</dbReference>
<dbReference type="GO" id="GO:0030170">
    <property type="term" value="F:pyridoxal phosphate binding"/>
    <property type="evidence" value="ECO:0007669"/>
    <property type="project" value="UniProtKB-UniRule"/>
</dbReference>
<comment type="similarity">
    <text evidence="3 9">Belongs to the class-II pyridoxal-phosphate-dependent aminotransferase family. BioF subfamily.</text>
</comment>
<feature type="binding site" evidence="9">
    <location>
        <begin position="106"/>
        <end position="107"/>
    </location>
    <ligand>
        <name>pyridoxal 5'-phosphate</name>
        <dbReference type="ChEBI" id="CHEBI:597326"/>
    </ligand>
</feature>
<dbReference type="Pfam" id="PF00155">
    <property type="entry name" value="Aminotran_1_2"/>
    <property type="match status" value="1"/>
</dbReference>
<comment type="subunit">
    <text evidence="4 9">Homodimer.</text>
</comment>
<evidence type="ECO:0000256" key="6">
    <source>
        <dbReference type="ARBA" id="ARBA00022756"/>
    </source>
</evidence>
<organism evidence="12 13">
    <name type="scientific">Pseudomonas matsuisoli</name>
    <dbReference type="NCBI Taxonomy" id="1515666"/>
    <lineage>
        <taxon>Bacteria</taxon>
        <taxon>Pseudomonadati</taxon>
        <taxon>Pseudomonadota</taxon>
        <taxon>Gammaproteobacteria</taxon>
        <taxon>Pseudomonadales</taxon>
        <taxon>Pseudomonadaceae</taxon>
        <taxon>Pseudomonas</taxon>
    </lineage>
</organism>
<dbReference type="EMBL" id="BMPO01000008">
    <property type="protein sequence ID" value="GGK04507.1"/>
    <property type="molecule type" value="Genomic_DNA"/>
</dbReference>
<evidence type="ECO:0000256" key="9">
    <source>
        <dbReference type="HAMAP-Rule" id="MF_01693"/>
    </source>
</evidence>
<evidence type="ECO:0000313" key="12">
    <source>
        <dbReference type="EMBL" id="GGK04507.1"/>
    </source>
</evidence>
<comment type="catalytic activity">
    <reaction evidence="8 9">
        <text>6-carboxyhexanoyl-[ACP] + L-alanine + H(+) = (8S)-8-amino-7-oxononanoate + holo-[ACP] + CO2</text>
        <dbReference type="Rhea" id="RHEA:42288"/>
        <dbReference type="Rhea" id="RHEA-COMP:9685"/>
        <dbReference type="Rhea" id="RHEA-COMP:9955"/>
        <dbReference type="ChEBI" id="CHEBI:15378"/>
        <dbReference type="ChEBI" id="CHEBI:16526"/>
        <dbReference type="ChEBI" id="CHEBI:57972"/>
        <dbReference type="ChEBI" id="CHEBI:64479"/>
        <dbReference type="ChEBI" id="CHEBI:78846"/>
        <dbReference type="ChEBI" id="CHEBI:149468"/>
        <dbReference type="EC" id="2.3.1.47"/>
    </reaction>
</comment>
<comment type="function">
    <text evidence="9">Catalyzes the decarboxylative condensation of pimeloyl-[acyl-carrier protein] and L-alanine to produce 8-amino-7-oxononanoate (AON), [acyl-carrier protein], and carbon dioxide.</text>
</comment>
<feature type="binding site" evidence="9">
    <location>
        <position position="176"/>
    </location>
    <ligand>
        <name>pyridoxal 5'-phosphate</name>
        <dbReference type="ChEBI" id="CHEBI:597326"/>
    </ligand>
</feature>
<reference evidence="12" key="2">
    <citation type="submission" date="2020-09" db="EMBL/GenBank/DDBJ databases">
        <authorList>
            <person name="Sun Q."/>
            <person name="Ohkuma M."/>
        </authorList>
    </citation>
    <scope>NUCLEOTIDE SEQUENCE</scope>
    <source>
        <strain evidence="12">JCM 30078</strain>
    </source>
</reference>
<dbReference type="GO" id="GO:0008710">
    <property type="term" value="F:8-amino-7-oxononanoate synthase activity"/>
    <property type="evidence" value="ECO:0007669"/>
    <property type="project" value="UniProtKB-UniRule"/>
</dbReference>
<dbReference type="InterPro" id="IPR022834">
    <property type="entry name" value="AONS_Proteobacteria"/>
</dbReference>
<comment type="pathway">
    <text evidence="2 9">Cofactor biosynthesis; biotin biosynthesis.</text>
</comment>
<feature type="binding site" evidence="9">
    <location>
        <position position="131"/>
    </location>
    <ligand>
        <name>substrate</name>
    </ligand>
</feature>
<feature type="binding site" evidence="9">
    <location>
        <position position="19"/>
    </location>
    <ligand>
        <name>substrate</name>
    </ligand>
</feature>
<feature type="binding site" evidence="9">
    <location>
        <position position="204"/>
    </location>
    <ligand>
        <name>pyridoxal 5'-phosphate</name>
        <dbReference type="ChEBI" id="CHEBI:597326"/>
    </ligand>
</feature>
<keyword evidence="6 9" id="KW-0093">Biotin biosynthesis</keyword>
<dbReference type="InterPro" id="IPR001917">
    <property type="entry name" value="Aminotrans_II_pyridoxalP_BS"/>
</dbReference>
<dbReference type="NCBIfam" id="TIGR00858">
    <property type="entry name" value="bioF"/>
    <property type="match status" value="1"/>
</dbReference>
<dbReference type="PANTHER" id="PTHR13693">
    <property type="entry name" value="CLASS II AMINOTRANSFERASE/8-AMINO-7-OXONONANOATE SYNTHASE"/>
    <property type="match status" value="1"/>
</dbReference>
<keyword evidence="13" id="KW-1185">Reference proteome</keyword>
<dbReference type="PANTHER" id="PTHR13693:SF100">
    <property type="entry name" value="8-AMINO-7-OXONONANOATE SYNTHASE"/>
    <property type="match status" value="1"/>
</dbReference>
<dbReference type="RefSeq" id="WP_188984635.1">
    <property type="nucleotide sequence ID" value="NZ_BMPO01000008.1"/>
</dbReference>
<evidence type="ECO:0000256" key="3">
    <source>
        <dbReference type="ARBA" id="ARBA00010008"/>
    </source>
</evidence>
<evidence type="ECO:0000256" key="1">
    <source>
        <dbReference type="ARBA" id="ARBA00001933"/>
    </source>
</evidence>
<evidence type="ECO:0000256" key="4">
    <source>
        <dbReference type="ARBA" id="ARBA00011738"/>
    </source>
</evidence>
<evidence type="ECO:0000256" key="8">
    <source>
        <dbReference type="ARBA" id="ARBA00047715"/>
    </source>
</evidence>
<gene>
    <name evidence="9 12" type="primary">bioF</name>
    <name evidence="12" type="ORF">GCM10009304_33140</name>
</gene>
<keyword evidence="5 9" id="KW-0808">Transferase</keyword>
<dbReference type="InterPro" id="IPR004839">
    <property type="entry name" value="Aminotransferase_I/II_large"/>
</dbReference>
<feature type="binding site" evidence="9">
    <location>
        <position position="233"/>
    </location>
    <ligand>
        <name>pyridoxal 5'-phosphate</name>
        <dbReference type="ChEBI" id="CHEBI:597326"/>
    </ligand>
</feature>
<comment type="cofactor">
    <cofactor evidence="1 9 10">
        <name>pyridoxal 5'-phosphate</name>
        <dbReference type="ChEBI" id="CHEBI:597326"/>
    </cofactor>
</comment>
<comment type="caution">
    <text evidence="12">The sequence shown here is derived from an EMBL/GenBank/DDBJ whole genome shotgun (WGS) entry which is preliminary data.</text>
</comment>
<dbReference type="PROSITE" id="PS00599">
    <property type="entry name" value="AA_TRANSFER_CLASS_2"/>
    <property type="match status" value="1"/>
</dbReference>
<evidence type="ECO:0000313" key="13">
    <source>
        <dbReference type="Proteomes" id="UP000635983"/>
    </source>
</evidence>
<sequence length="389" mass="41185">MSFNLSSRLAERHTASLYRHRPLLETPQGPVVNVDGRELIAFCSNDYLGLANHPRVVAALKEGADRWGVGGGASHLVVGHSGAHHALEEALAAFTGRPRALLFSTGYMANLGAITALVSKGDSVLQDRLNHASLLDSGLLSGARFSRYLHNDPASLANRLEKAEGNTLVVTDGVFSMDGDLADLPALCTTACAREAWTMVDDAHGFGVLGATGAGIVEHFGLGMDEVPVLMGTLGKAFGTAGAFVAGSEALIETLIQFARPYIYTTSQSPAIACATLESLRLVQEDAWRRTHLRVLIARFRAGAARLGLALMDSPTPIQPILIGSSDRALRVADRLRDLGVMVGAIRPPTVPVGSARLRVTLTAAHTEAQVDRLLDALADAISEVIPHD</sequence>
<dbReference type="InterPro" id="IPR050087">
    <property type="entry name" value="AON_synthase_class-II"/>
</dbReference>
<dbReference type="CDD" id="cd06454">
    <property type="entry name" value="KBL_like"/>
    <property type="match status" value="1"/>
</dbReference>
<dbReference type="GO" id="GO:0009102">
    <property type="term" value="P:biotin biosynthetic process"/>
    <property type="evidence" value="ECO:0007669"/>
    <property type="project" value="UniProtKB-UniRule"/>
</dbReference>
<evidence type="ECO:0000256" key="7">
    <source>
        <dbReference type="ARBA" id="ARBA00022898"/>
    </source>
</evidence>
<protein>
    <recommendedName>
        <fullName evidence="9">8-amino-7-oxononanoate synthase</fullName>
        <shortName evidence="9">AONS</shortName>
        <ecNumber evidence="9">2.3.1.47</ecNumber>
    </recommendedName>
    <alternativeName>
        <fullName evidence="9">7-keto-8-amino-pelargonic acid synthase</fullName>
        <shortName evidence="9">7-KAP synthase</shortName>
        <shortName evidence="9">KAPA synthase</shortName>
    </alternativeName>
    <alternativeName>
        <fullName evidence="9">8-amino-7-ketopelargonate synthase</fullName>
    </alternativeName>
</protein>
<dbReference type="Gene3D" id="3.40.640.10">
    <property type="entry name" value="Type I PLP-dependent aspartate aminotransferase-like (Major domain)"/>
    <property type="match status" value="1"/>
</dbReference>
<dbReference type="HAMAP" id="MF_01693">
    <property type="entry name" value="BioF_aminotrans_2"/>
    <property type="match status" value="1"/>
</dbReference>